<accession>A0A318P2B5</accession>
<sequence length="309" mass="34330">MNKIALPPRQPLPDAQAWRGEMSDVGLDWVGMQEIALPLELAGKPLMAKVNAGINLRAGRQGARGIHMSRLYLALDELTQGELTPQRIERTLDAFLASQPEHSDHASLSIRGELLVSRPALLSPHRGWKAYPLRIDATLTQALTLSLTIGVPYSSTCPSSAALSRQLAQQQFQFDFEQEPDRVDRQQVIDWLGEQGMPATPHSQRSWAWVTLTLGGSEPALPVVNLIDRIEHALGTPSQTLVKRRDEQAFALANGQNLMFCEDAARRLYRMLRSQCGLRGFSLRVEHQESLHAHNAVAELSWREEGDAA</sequence>
<feature type="site" description="May be catalytically important" evidence="2">
    <location>
        <position position="157"/>
    </location>
</feature>
<organism evidence="3 4">
    <name type="scientific">Serratia plymuthica</name>
    <dbReference type="NCBI Taxonomy" id="82996"/>
    <lineage>
        <taxon>Bacteria</taxon>
        <taxon>Pseudomonadati</taxon>
        <taxon>Pseudomonadota</taxon>
        <taxon>Gammaproteobacteria</taxon>
        <taxon>Enterobacterales</taxon>
        <taxon>Yersiniaceae</taxon>
        <taxon>Serratia</taxon>
    </lineage>
</organism>
<name>A0A318P2B5_SERPL</name>
<dbReference type="NCBIfam" id="NF010200">
    <property type="entry name" value="PRK13674.1-1"/>
    <property type="match status" value="1"/>
</dbReference>
<dbReference type="EC" id="3.5.4.16" evidence="2"/>
<dbReference type="Proteomes" id="UP000248196">
    <property type="component" value="Unassembled WGS sequence"/>
</dbReference>
<comment type="similarity">
    <text evidence="2">Belongs to the GTP cyclohydrolase IV family.</text>
</comment>
<dbReference type="InterPro" id="IPR003801">
    <property type="entry name" value="GTP_cyclohydrolase_FolE2/MptA"/>
</dbReference>
<protein>
    <recommendedName>
        <fullName evidence="2">GTP cyclohydrolase FolE2</fullName>
        <ecNumber evidence="2">3.5.4.16</ecNumber>
    </recommendedName>
</protein>
<dbReference type="RefSeq" id="WP_004945129.1">
    <property type="nucleotide sequence ID" value="NZ_PESE01000001.1"/>
</dbReference>
<dbReference type="EMBL" id="PESE01000001">
    <property type="protein sequence ID" value="PYD40249.1"/>
    <property type="molecule type" value="Genomic_DNA"/>
</dbReference>
<keyword evidence="1 2" id="KW-0378">Hydrolase</keyword>
<proteinExistence type="inferred from homology"/>
<comment type="caution">
    <text evidence="3">The sequence shown here is derived from an EMBL/GenBank/DDBJ whole genome shotgun (WGS) entry which is preliminary data.</text>
</comment>
<evidence type="ECO:0000256" key="1">
    <source>
        <dbReference type="ARBA" id="ARBA00022801"/>
    </source>
</evidence>
<evidence type="ECO:0000313" key="4">
    <source>
        <dbReference type="Proteomes" id="UP000248196"/>
    </source>
</evidence>
<gene>
    <name evidence="2" type="primary">folE2</name>
    <name evidence="3" type="ORF">CT690_02870</name>
</gene>
<dbReference type="Gene3D" id="3.10.270.10">
    <property type="entry name" value="Urate Oxidase"/>
    <property type="match status" value="1"/>
</dbReference>
<comment type="pathway">
    <text evidence="2">Cofactor biosynthesis; 7,8-dihydroneopterin triphosphate biosynthesis; 7,8-dihydroneopterin triphosphate from GTP: step 1/1.</text>
</comment>
<dbReference type="PANTHER" id="PTHR36445:SF1">
    <property type="entry name" value="GTP CYCLOHYDROLASE MPTA"/>
    <property type="match status" value="1"/>
</dbReference>
<dbReference type="GO" id="GO:0046654">
    <property type="term" value="P:tetrahydrofolate biosynthetic process"/>
    <property type="evidence" value="ECO:0007669"/>
    <property type="project" value="UniProtKB-UniRule"/>
</dbReference>
<dbReference type="GO" id="GO:0003934">
    <property type="term" value="F:GTP cyclohydrolase I activity"/>
    <property type="evidence" value="ECO:0007669"/>
    <property type="project" value="UniProtKB-UniRule"/>
</dbReference>
<dbReference type="UniPathway" id="UPA00848">
    <property type="reaction ID" value="UER00151"/>
</dbReference>
<evidence type="ECO:0000313" key="3">
    <source>
        <dbReference type="EMBL" id="PYD40249.1"/>
    </source>
</evidence>
<comment type="catalytic activity">
    <reaction evidence="2">
        <text>GTP + H2O = 7,8-dihydroneopterin 3'-triphosphate + formate + H(+)</text>
        <dbReference type="Rhea" id="RHEA:17473"/>
        <dbReference type="ChEBI" id="CHEBI:15377"/>
        <dbReference type="ChEBI" id="CHEBI:15378"/>
        <dbReference type="ChEBI" id="CHEBI:15740"/>
        <dbReference type="ChEBI" id="CHEBI:37565"/>
        <dbReference type="ChEBI" id="CHEBI:58462"/>
        <dbReference type="EC" id="3.5.4.16"/>
    </reaction>
</comment>
<comment type="function">
    <text evidence="2">Converts GTP to 7,8-dihydroneopterin triphosphate.</text>
</comment>
<dbReference type="HAMAP" id="MF_01527_B">
    <property type="entry name" value="GTP_cyclohydrol_B"/>
    <property type="match status" value="1"/>
</dbReference>
<dbReference type="PANTHER" id="PTHR36445">
    <property type="entry name" value="GTP CYCLOHYDROLASE MPTA"/>
    <property type="match status" value="1"/>
</dbReference>
<dbReference type="InterPro" id="IPR022838">
    <property type="entry name" value="GTP_cyclohydrolase_FolE2"/>
</dbReference>
<dbReference type="OrthoDB" id="239637at2"/>
<reference evidence="3 4" key="1">
    <citation type="submission" date="2017-11" db="EMBL/GenBank/DDBJ databases">
        <title>Genome sequence of the oocydin A producing rhizobacterium Serratia plymuthica 4Rx5.</title>
        <authorList>
            <person name="Matilla M.A."/>
            <person name="Udaondo Z."/>
            <person name="Salmond G.P.C."/>
        </authorList>
    </citation>
    <scope>NUCLEOTIDE SEQUENCE [LARGE SCALE GENOMIC DNA]</scope>
    <source>
        <strain evidence="3 4">4Rx5</strain>
    </source>
</reference>
<dbReference type="Pfam" id="PF02649">
    <property type="entry name" value="GCHY-1"/>
    <property type="match status" value="1"/>
</dbReference>
<evidence type="ECO:0000256" key="2">
    <source>
        <dbReference type="HAMAP-Rule" id="MF_01527"/>
    </source>
</evidence>
<dbReference type="AlphaFoldDB" id="A0A318P2B5"/>